<proteinExistence type="predicted"/>
<organism evidence="1 2">
    <name type="scientific">Clostridium ragsdalei P11</name>
    <dbReference type="NCBI Taxonomy" id="1353534"/>
    <lineage>
        <taxon>Bacteria</taxon>
        <taxon>Bacillati</taxon>
        <taxon>Bacillota</taxon>
        <taxon>Clostridia</taxon>
        <taxon>Eubacteriales</taxon>
        <taxon>Clostridiaceae</taxon>
        <taxon>Clostridium</taxon>
    </lineage>
</organism>
<dbReference type="AlphaFoldDB" id="A0A1A6AKZ1"/>
<gene>
    <name evidence="1" type="ORF">CLRAG_33920</name>
</gene>
<sequence length="190" mass="22254">MQQFLINEFGKNLGNKIYSIQQKELQTILAFAIGKSSNQLKTLEKTILPRIVLYKALQKELEDQKKAYDTVEKYMFIIVGRKINKQYLAFESIPGFFYIFRKIMIGTISRSDNWITEVIKNDSVSVEYNITKCLWYDACKENNCLELCKIFCDTDHVIYDSMKKIEFIRKGTLGTGHKCCDFCFLNKKKC</sequence>
<evidence type="ECO:0008006" key="3">
    <source>
        <dbReference type="Google" id="ProtNLM"/>
    </source>
</evidence>
<evidence type="ECO:0000313" key="2">
    <source>
        <dbReference type="Proteomes" id="UP000093954"/>
    </source>
</evidence>
<evidence type="ECO:0000313" key="1">
    <source>
        <dbReference type="EMBL" id="OBR90744.1"/>
    </source>
</evidence>
<dbReference type="Proteomes" id="UP000093954">
    <property type="component" value="Unassembled WGS sequence"/>
</dbReference>
<comment type="caution">
    <text evidence="1">The sequence shown here is derived from an EMBL/GenBank/DDBJ whole genome shotgun (WGS) entry which is preliminary data.</text>
</comment>
<dbReference type="PATRIC" id="fig|1353534.3.peg.3454"/>
<accession>A0A1A6AKZ1</accession>
<dbReference type="Pfam" id="PF14196">
    <property type="entry name" value="ATC_hydrolase"/>
    <property type="match status" value="1"/>
</dbReference>
<name>A0A1A6AKZ1_9CLOT</name>
<dbReference type="RefSeq" id="WP_065079468.1">
    <property type="nucleotide sequence ID" value="NZ_LROS01000055.1"/>
</dbReference>
<keyword evidence="2" id="KW-1185">Reference proteome</keyword>
<dbReference type="InterPro" id="IPR026002">
    <property type="entry name" value="ATC_hydrolase-like"/>
</dbReference>
<protein>
    <recommendedName>
        <fullName evidence="3">L-2-amino-thiazoline-4-carboxylic acid hydrolase</fullName>
    </recommendedName>
</protein>
<dbReference type="EMBL" id="LROS01000055">
    <property type="protein sequence ID" value="OBR90744.1"/>
    <property type="molecule type" value="Genomic_DNA"/>
</dbReference>
<reference evidence="1 2" key="1">
    <citation type="journal article" date="2012" name="Front. Microbiol.">
        <title>Draft Genome Sequence of the Virulent Strain 01-B526 of the Fish Pathogen Aeromonas salmonicida.</title>
        <authorList>
            <person name="Charette S.J."/>
            <person name="Brochu F."/>
            <person name="Boyle B."/>
            <person name="Filion G."/>
            <person name="Tanaka K.H."/>
            <person name="Derome N."/>
        </authorList>
    </citation>
    <scope>NUCLEOTIDE SEQUENCE [LARGE SCALE GENOMIC DNA]</scope>
    <source>
        <strain evidence="1 2">P11</strain>
    </source>
</reference>